<dbReference type="EMBL" id="WBMS02000016">
    <property type="protein sequence ID" value="MWA02897.1"/>
    <property type="molecule type" value="Genomic_DNA"/>
</dbReference>
<name>A0A6I4MFY0_9ACTN</name>
<proteinExistence type="predicted"/>
<organism evidence="2 3">
    <name type="scientific">Actinomadura physcomitrii</name>
    <dbReference type="NCBI Taxonomy" id="2650748"/>
    <lineage>
        <taxon>Bacteria</taxon>
        <taxon>Bacillati</taxon>
        <taxon>Actinomycetota</taxon>
        <taxon>Actinomycetes</taxon>
        <taxon>Streptosporangiales</taxon>
        <taxon>Thermomonosporaceae</taxon>
        <taxon>Actinomadura</taxon>
    </lineage>
</organism>
<comment type="caution">
    <text evidence="2">The sequence shown here is derived from an EMBL/GenBank/DDBJ whole genome shotgun (WGS) entry which is preliminary data.</text>
</comment>
<gene>
    <name evidence="2" type="ORF">F8568_021465</name>
</gene>
<dbReference type="GO" id="GO:0016747">
    <property type="term" value="F:acyltransferase activity, transferring groups other than amino-acyl groups"/>
    <property type="evidence" value="ECO:0007669"/>
    <property type="project" value="InterPro"/>
</dbReference>
<evidence type="ECO:0000313" key="3">
    <source>
        <dbReference type="Proteomes" id="UP000462055"/>
    </source>
</evidence>
<dbReference type="RefSeq" id="WP_151595504.1">
    <property type="nucleotide sequence ID" value="NZ_WBMS02000016.1"/>
</dbReference>
<dbReference type="PANTHER" id="PTHR42870:SF1">
    <property type="entry name" value="NON-SPECIFIC LIPID-TRANSFER PROTEIN-LIKE 2"/>
    <property type="match status" value="1"/>
</dbReference>
<feature type="domain" description="Thiolase C-terminal" evidence="1">
    <location>
        <begin position="216"/>
        <end position="350"/>
    </location>
</feature>
<dbReference type="InterPro" id="IPR016039">
    <property type="entry name" value="Thiolase-like"/>
</dbReference>
<evidence type="ECO:0000259" key="1">
    <source>
        <dbReference type="Pfam" id="PF22691"/>
    </source>
</evidence>
<accession>A0A6I4MFY0</accession>
<keyword evidence="3" id="KW-1185">Reference proteome</keyword>
<reference evidence="2" key="1">
    <citation type="submission" date="2019-12" db="EMBL/GenBank/DDBJ databases">
        <title>Actinomadura physcomitrii sp. nov., a novel actinomycete isolated from moss [Physcomitrium sphaericum (Ludw) Fuernr].</title>
        <authorList>
            <person name="Zhuang X."/>
        </authorList>
    </citation>
    <scope>NUCLEOTIDE SEQUENCE [LARGE SCALE GENOMIC DNA]</scope>
    <source>
        <strain evidence="2">LD22</strain>
    </source>
</reference>
<dbReference type="Proteomes" id="UP000462055">
    <property type="component" value="Unassembled WGS sequence"/>
</dbReference>
<dbReference type="PANTHER" id="PTHR42870">
    <property type="entry name" value="ACETYL-COA C-ACETYLTRANSFERASE"/>
    <property type="match status" value="1"/>
</dbReference>
<dbReference type="Gene3D" id="3.40.47.10">
    <property type="match status" value="1"/>
</dbReference>
<sequence length="354" mass="36951">MTDLFIEGVALDASWRDRDRSLTDLIFDAVRAAIDDSGQPLEGIDSVVLAAHDLVDGRSLSSMVTAPAAAAYLRDEIRYGDDGAGAFAAAMTRLEAGHNRRTIVAGWGRASEHDVDAVSHGLFDPFFGRPVGLDELAVSALRAQAWIQRHGTAGRDAAWRRRRERAARNPRAVTQSGVQQSAPYPLRPEELPVWADFAVAVVMSTEPAGVKVAGMGQSSDPYHLGDRDLVGMPALVDAAGKALADAGAALSDVEVVELDALTGFDEALAVEALGLAEPGSAFGYLAEHDSVNPSGGCAAGYCAPAMGLARIVEATLQLRGTAGPVQQDAPRRALATGSSTIGSQTQTAIVLEAA</sequence>
<evidence type="ECO:0000313" key="2">
    <source>
        <dbReference type="EMBL" id="MWA02897.1"/>
    </source>
</evidence>
<protein>
    <recommendedName>
        <fullName evidence="1">Thiolase C-terminal domain-containing protein</fullName>
    </recommendedName>
</protein>
<dbReference type="AlphaFoldDB" id="A0A6I4MFY0"/>
<dbReference type="InterPro" id="IPR055140">
    <property type="entry name" value="Thiolase_C_2"/>
</dbReference>
<dbReference type="Pfam" id="PF22691">
    <property type="entry name" value="Thiolase_C_1"/>
    <property type="match status" value="1"/>
</dbReference>
<dbReference type="SUPFAM" id="SSF53901">
    <property type="entry name" value="Thiolase-like"/>
    <property type="match status" value="2"/>
</dbReference>